<keyword evidence="3" id="KW-0285">Flavoprotein</keyword>
<dbReference type="GO" id="GO:0010181">
    <property type="term" value="F:FMN binding"/>
    <property type="evidence" value="ECO:0007669"/>
    <property type="project" value="TreeGrafter"/>
</dbReference>
<accession>D8TSX9</accession>
<dbReference type="InParanoid" id="D8TSX9"/>
<dbReference type="GO" id="GO:0050667">
    <property type="term" value="P:homocysteine metabolic process"/>
    <property type="evidence" value="ECO:0007669"/>
    <property type="project" value="TreeGrafter"/>
</dbReference>
<dbReference type="GO" id="GO:0009086">
    <property type="term" value="P:methionine biosynthetic process"/>
    <property type="evidence" value="ECO:0007669"/>
    <property type="project" value="TreeGrafter"/>
</dbReference>
<dbReference type="GeneID" id="9618607"/>
<dbReference type="InterPro" id="IPR017938">
    <property type="entry name" value="Riboflavin_synthase-like_b-brl"/>
</dbReference>
<dbReference type="Gene3D" id="3.40.50.80">
    <property type="entry name" value="Nucleotide-binding domain of ferredoxin-NADP reductase (FNR) module"/>
    <property type="match status" value="1"/>
</dbReference>
<evidence type="ECO:0000259" key="8">
    <source>
        <dbReference type="PROSITE" id="PS51384"/>
    </source>
</evidence>
<sequence>SDRKVIHLELSIRGSNMVYEPGDSIGVLPVNHPDLITNLCKRLNLNPDRVFTLQPAAGAAASAAGGSSGGRVASHIPSPCSVGYALSHCVDLTSVTRKSVLRLLAEHATDAAERRTLMYLSSKSQGGKDAYAHEISEHQPSILDLLVRFRSVHAPFEALLDALPPLMPRMYSISSSRRDPARGATHLSVALSVVRFKTRYGTRLGVATTWLDRLAAPFTAEGAVLPEEPIYVPIFLRRAADFKLPPSLATPLVMVGPGTGVAPFRGFLQERRAQILAQKLLGEAVLFFGCRRDDEDYLYKEELEAFKVEGTLAALHVAFSRAQADKVYVQDLIKQQGAKVWALLQAGAHVYVCGDGVAMSKDVHAALAGVVQQYGGLSEQDATAFLQNLAQERRYVRDVWS</sequence>
<evidence type="ECO:0000256" key="5">
    <source>
        <dbReference type="ARBA" id="ARBA00022827"/>
    </source>
</evidence>
<dbReference type="KEGG" id="vcn:VOLCADRAFT_59322"/>
<evidence type="ECO:0000256" key="1">
    <source>
        <dbReference type="ARBA" id="ARBA00001917"/>
    </source>
</evidence>
<evidence type="ECO:0000256" key="3">
    <source>
        <dbReference type="ARBA" id="ARBA00022630"/>
    </source>
</evidence>
<feature type="non-terminal residue" evidence="9">
    <location>
        <position position="1"/>
    </location>
</feature>
<proteinExistence type="predicted"/>
<dbReference type="PANTHER" id="PTHR19384:SF84">
    <property type="entry name" value="METHIONINE SYNTHASE REDUCTASE"/>
    <property type="match status" value="1"/>
</dbReference>
<dbReference type="InterPro" id="IPR023173">
    <property type="entry name" value="NADPH_Cyt_P450_Rdtase_alpha"/>
</dbReference>
<dbReference type="Pfam" id="PF00667">
    <property type="entry name" value="FAD_binding_1"/>
    <property type="match status" value="1"/>
</dbReference>
<dbReference type="eggNOG" id="KOG1158">
    <property type="taxonomic scope" value="Eukaryota"/>
</dbReference>
<evidence type="ECO:0000313" key="10">
    <source>
        <dbReference type="Proteomes" id="UP000001058"/>
    </source>
</evidence>
<dbReference type="GO" id="GO:0050660">
    <property type="term" value="F:flavin adenine dinucleotide binding"/>
    <property type="evidence" value="ECO:0007669"/>
    <property type="project" value="TreeGrafter"/>
</dbReference>
<dbReference type="STRING" id="3068.D8TSX9"/>
<evidence type="ECO:0000256" key="2">
    <source>
        <dbReference type="ARBA" id="ARBA00001974"/>
    </source>
</evidence>
<keyword evidence="4" id="KW-0288">FMN</keyword>
<dbReference type="RefSeq" id="XP_002949437.1">
    <property type="nucleotide sequence ID" value="XM_002949391.1"/>
</dbReference>
<dbReference type="InterPro" id="IPR039261">
    <property type="entry name" value="FNR_nucleotide-bd"/>
</dbReference>
<dbReference type="Pfam" id="PF00175">
    <property type="entry name" value="NAD_binding_1"/>
    <property type="match status" value="1"/>
</dbReference>
<name>D8TSX9_VOLCA</name>
<dbReference type="PROSITE" id="PS51384">
    <property type="entry name" value="FAD_FR"/>
    <property type="match status" value="1"/>
</dbReference>
<dbReference type="EMBL" id="GL378335">
    <property type="protein sequence ID" value="EFJ49456.1"/>
    <property type="molecule type" value="Genomic_DNA"/>
</dbReference>
<dbReference type="InterPro" id="IPR001433">
    <property type="entry name" value="OxRdtase_FAD/NAD-bd"/>
</dbReference>
<dbReference type="GO" id="GO:0030586">
    <property type="term" value="F:[methionine synthase] reductase (NADPH) activity"/>
    <property type="evidence" value="ECO:0007669"/>
    <property type="project" value="TreeGrafter"/>
</dbReference>
<evidence type="ECO:0000313" key="9">
    <source>
        <dbReference type="EMBL" id="EFJ49456.1"/>
    </source>
</evidence>
<dbReference type="Gene3D" id="1.20.990.10">
    <property type="entry name" value="NADPH-cytochrome p450 Reductase, Chain A, domain 3"/>
    <property type="match status" value="1"/>
</dbReference>
<feature type="domain" description="FAD-binding FR-type" evidence="8">
    <location>
        <begin position="1"/>
        <end position="245"/>
    </location>
</feature>
<evidence type="ECO:0000256" key="4">
    <source>
        <dbReference type="ARBA" id="ARBA00022643"/>
    </source>
</evidence>
<dbReference type="Gene3D" id="2.40.30.10">
    <property type="entry name" value="Translation factors"/>
    <property type="match status" value="1"/>
</dbReference>
<dbReference type="PANTHER" id="PTHR19384">
    <property type="entry name" value="NITRIC OXIDE SYNTHASE-RELATED"/>
    <property type="match status" value="1"/>
</dbReference>
<dbReference type="Proteomes" id="UP000001058">
    <property type="component" value="Unassembled WGS sequence"/>
</dbReference>
<evidence type="ECO:0000256" key="7">
    <source>
        <dbReference type="ARBA" id="ARBA00023002"/>
    </source>
</evidence>
<reference evidence="9 10" key="1">
    <citation type="journal article" date="2010" name="Science">
        <title>Genomic analysis of organismal complexity in the multicellular green alga Volvox carteri.</title>
        <authorList>
            <person name="Prochnik S.E."/>
            <person name="Umen J."/>
            <person name="Nedelcu A.M."/>
            <person name="Hallmann A."/>
            <person name="Miller S.M."/>
            <person name="Nishii I."/>
            <person name="Ferris P."/>
            <person name="Kuo A."/>
            <person name="Mitros T."/>
            <person name="Fritz-Laylin L.K."/>
            <person name="Hellsten U."/>
            <person name="Chapman J."/>
            <person name="Simakov O."/>
            <person name="Rensing S.A."/>
            <person name="Terry A."/>
            <person name="Pangilinan J."/>
            <person name="Kapitonov V."/>
            <person name="Jurka J."/>
            <person name="Salamov A."/>
            <person name="Shapiro H."/>
            <person name="Schmutz J."/>
            <person name="Grimwood J."/>
            <person name="Lindquist E."/>
            <person name="Lucas S."/>
            <person name="Grigoriev I.V."/>
            <person name="Schmitt R."/>
            <person name="Kirk D."/>
            <person name="Rokhsar D.S."/>
        </authorList>
    </citation>
    <scope>NUCLEOTIDE SEQUENCE [LARGE SCALE GENOMIC DNA]</scope>
    <source>
        <strain evidence="10">f. Nagariensis / Eve</strain>
    </source>
</reference>
<dbReference type="InterPro" id="IPR001709">
    <property type="entry name" value="Flavoprot_Pyr_Nucl_cyt_Rdtase"/>
</dbReference>
<keyword evidence="10" id="KW-1185">Reference proteome</keyword>
<dbReference type="SUPFAM" id="SSF63380">
    <property type="entry name" value="Riboflavin synthase domain-like"/>
    <property type="match status" value="1"/>
</dbReference>
<dbReference type="GO" id="GO:0005829">
    <property type="term" value="C:cytosol"/>
    <property type="evidence" value="ECO:0007669"/>
    <property type="project" value="TreeGrafter"/>
</dbReference>
<dbReference type="FunFam" id="3.40.50.80:FF:000001">
    <property type="entry name" value="NADPH--cytochrome P450 reductase 1"/>
    <property type="match status" value="1"/>
</dbReference>
<protein>
    <recommendedName>
        <fullName evidence="8">FAD-binding FR-type domain-containing protein</fullName>
    </recommendedName>
</protein>
<organism evidence="10">
    <name type="scientific">Volvox carteri f. nagariensis</name>
    <dbReference type="NCBI Taxonomy" id="3068"/>
    <lineage>
        <taxon>Eukaryota</taxon>
        <taxon>Viridiplantae</taxon>
        <taxon>Chlorophyta</taxon>
        <taxon>core chlorophytes</taxon>
        <taxon>Chlorophyceae</taxon>
        <taxon>CS clade</taxon>
        <taxon>Chlamydomonadales</taxon>
        <taxon>Volvocaceae</taxon>
        <taxon>Volvox</taxon>
    </lineage>
</organism>
<keyword evidence="5" id="KW-0274">FAD</keyword>
<dbReference type="AlphaFoldDB" id="D8TSX9"/>
<gene>
    <name evidence="9" type="ORF">VOLCADRAFT_59322</name>
</gene>
<dbReference type="InterPro" id="IPR017927">
    <property type="entry name" value="FAD-bd_FR_type"/>
</dbReference>
<dbReference type="SUPFAM" id="SSF52343">
    <property type="entry name" value="Ferredoxin reductase-like, C-terminal NADP-linked domain"/>
    <property type="match status" value="1"/>
</dbReference>
<dbReference type="InterPro" id="IPR003097">
    <property type="entry name" value="CysJ-like_FAD-binding"/>
</dbReference>
<dbReference type="OrthoDB" id="1856718at2759"/>
<comment type="cofactor">
    <cofactor evidence="1">
        <name>FMN</name>
        <dbReference type="ChEBI" id="CHEBI:58210"/>
    </cofactor>
</comment>
<keyword evidence="7" id="KW-0560">Oxidoreductase</keyword>
<keyword evidence="6" id="KW-0521">NADP</keyword>
<evidence type="ECO:0000256" key="6">
    <source>
        <dbReference type="ARBA" id="ARBA00022857"/>
    </source>
</evidence>
<dbReference type="PRINTS" id="PR00371">
    <property type="entry name" value="FPNCR"/>
</dbReference>
<comment type="cofactor">
    <cofactor evidence="2">
        <name>FAD</name>
        <dbReference type="ChEBI" id="CHEBI:57692"/>
    </cofactor>
</comment>